<dbReference type="SMART" id="SM00581">
    <property type="entry name" value="PSP"/>
    <property type="match status" value="1"/>
</dbReference>
<accession>A0A6G0SVH0</accession>
<dbReference type="PANTHER" id="PTHR13316">
    <property type="entry name" value="ZINC FINGER, CCHC DOMAIN CONTAINING 8"/>
    <property type="match status" value="1"/>
</dbReference>
<name>A0A6G0SVH0_APHGL</name>
<dbReference type="InterPro" id="IPR006568">
    <property type="entry name" value="PSP_pro-rich"/>
</dbReference>
<dbReference type="GO" id="GO:0071013">
    <property type="term" value="C:catalytic step 2 spliceosome"/>
    <property type="evidence" value="ECO:0007669"/>
    <property type="project" value="TreeGrafter"/>
</dbReference>
<keyword evidence="2" id="KW-0479">Metal-binding</keyword>
<feature type="region of interest" description="Disordered" evidence="6">
    <location>
        <begin position="1"/>
        <end position="77"/>
    </location>
</feature>
<dbReference type="Pfam" id="PF04046">
    <property type="entry name" value="PSP"/>
    <property type="match status" value="1"/>
</dbReference>
<evidence type="ECO:0000313" key="8">
    <source>
        <dbReference type="EMBL" id="KAE9522262.1"/>
    </source>
</evidence>
<keyword evidence="3" id="KW-0863">Zinc-finger</keyword>
<evidence type="ECO:0000256" key="4">
    <source>
        <dbReference type="ARBA" id="ARBA00022833"/>
    </source>
</evidence>
<keyword evidence="5" id="KW-0539">Nucleus</keyword>
<feature type="compositionally biased region" description="Acidic residues" evidence="6">
    <location>
        <begin position="58"/>
        <end position="70"/>
    </location>
</feature>
<evidence type="ECO:0000256" key="5">
    <source>
        <dbReference type="ARBA" id="ARBA00023242"/>
    </source>
</evidence>
<evidence type="ECO:0000256" key="2">
    <source>
        <dbReference type="ARBA" id="ARBA00022723"/>
    </source>
</evidence>
<keyword evidence="4" id="KW-0862">Zinc</keyword>
<comment type="subcellular location">
    <subcellularLocation>
        <location evidence="1">Nucleus</location>
    </subcellularLocation>
</comment>
<dbReference type="OrthoDB" id="8026949at2759"/>
<proteinExistence type="predicted"/>
<evidence type="ECO:0000256" key="6">
    <source>
        <dbReference type="SAM" id="MobiDB-lite"/>
    </source>
</evidence>
<evidence type="ECO:0000313" key="9">
    <source>
        <dbReference type="Proteomes" id="UP000475862"/>
    </source>
</evidence>
<dbReference type="AlphaFoldDB" id="A0A6G0SVH0"/>
<dbReference type="PANTHER" id="PTHR13316:SF0">
    <property type="entry name" value="ZINC FINGER CCHC DOMAIN-CONTAINING PROTEIN 8"/>
    <property type="match status" value="1"/>
</dbReference>
<evidence type="ECO:0000259" key="7">
    <source>
        <dbReference type="SMART" id="SM00581"/>
    </source>
</evidence>
<evidence type="ECO:0000256" key="3">
    <source>
        <dbReference type="ARBA" id="ARBA00022771"/>
    </source>
</evidence>
<dbReference type="GO" id="GO:0003723">
    <property type="term" value="F:RNA binding"/>
    <property type="evidence" value="ECO:0007669"/>
    <property type="project" value="TreeGrafter"/>
</dbReference>
<feature type="domain" description="PSP proline-rich" evidence="7">
    <location>
        <begin position="184"/>
        <end position="236"/>
    </location>
</feature>
<dbReference type="EMBL" id="VYZN01001433">
    <property type="protein sequence ID" value="KAE9522262.1"/>
    <property type="molecule type" value="Genomic_DNA"/>
</dbReference>
<feature type="region of interest" description="Disordered" evidence="6">
    <location>
        <begin position="339"/>
        <end position="426"/>
    </location>
</feature>
<evidence type="ECO:0000256" key="1">
    <source>
        <dbReference type="ARBA" id="ARBA00004123"/>
    </source>
</evidence>
<sequence length="495" mass="56082">MSENNEAMEYETTKNDNIDELSLQPGYSGTEPYDYPRSYDNSELYDNSGPYDGSGPSDDLEQDNYPETNELESKEESEPLFVIDRTKNFRLNRPIEYESSFNKNKYGKNNFGAQRQNSCWNCNSVDHSLHNCPEPRVQWKISKNRQTFLMQKQQQQNSGGRNFKNRYGNHKNVRYFIAGTKTLWSDLTPGKLSDNLLNALGVPKNGLPIHIYRMREHGYPSGWLEEAREEYSGISIYTTPNECLPLPGRENGTNDYFHCNINERKLHEYPGFNAPCPPDVIDEAKAFGCPDYNPEQSLKHMFKRLKTGQVGNNGIALSSGASSQNTCFASTKNEYSTEGNTLDLKINEKLKDGPPSSPEDGEITEDESKPENNEEEVPSNAIVPEIDEQNNSKSFESCIDTQNDSQTNLSDSKTMDNELTSTPTSKRQFGDVKSEILGTPVLKNFSSYGNRPTHENFAKGMVDMVDHENLPNAIGTFKKLKEILKDVRKTIKDLI</sequence>
<gene>
    <name evidence="8" type="ORF">AGLY_017335</name>
</gene>
<dbReference type="Proteomes" id="UP000475862">
    <property type="component" value="Unassembled WGS sequence"/>
</dbReference>
<organism evidence="8 9">
    <name type="scientific">Aphis glycines</name>
    <name type="common">Soybean aphid</name>
    <dbReference type="NCBI Taxonomy" id="307491"/>
    <lineage>
        <taxon>Eukaryota</taxon>
        <taxon>Metazoa</taxon>
        <taxon>Ecdysozoa</taxon>
        <taxon>Arthropoda</taxon>
        <taxon>Hexapoda</taxon>
        <taxon>Insecta</taxon>
        <taxon>Pterygota</taxon>
        <taxon>Neoptera</taxon>
        <taxon>Paraneoptera</taxon>
        <taxon>Hemiptera</taxon>
        <taxon>Sternorrhyncha</taxon>
        <taxon>Aphidomorpha</taxon>
        <taxon>Aphidoidea</taxon>
        <taxon>Aphididae</taxon>
        <taxon>Aphidini</taxon>
        <taxon>Aphis</taxon>
        <taxon>Aphis</taxon>
    </lineage>
</organism>
<feature type="compositionally biased region" description="Polar residues" evidence="6">
    <location>
        <begin position="389"/>
        <end position="426"/>
    </location>
</feature>
<protein>
    <recommendedName>
        <fullName evidence="7">PSP proline-rich domain-containing protein</fullName>
    </recommendedName>
</protein>
<dbReference type="GO" id="GO:0008270">
    <property type="term" value="F:zinc ion binding"/>
    <property type="evidence" value="ECO:0007669"/>
    <property type="project" value="UniProtKB-KW"/>
</dbReference>
<dbReference type="InterPro" id="IPR052115">
    <property type="entry name" value="NEXT_complex_subunit_ZCCHC8"/>
</dbReference>
<reference evidence="8 9" key="1">
    <citation type="submission" date="2019-08" db="EMBL/GenBank/DDBJ databases">
        <title>The genome of the soybean aphid Biotype 1, its phylome, world population structure and adaptation to the North American continent.</title>
        <authorList>
            <person name="Giordano R."/>
            <person name="Donthu R.K."/>
            <person name="Hernandez A.G."/>
            <person name="Wright C.L."/>
            <person name="Zimin A.V."/>
        </authorList>
    </citation>
    <scope>NUCLEOTIDE SEQUENCE [LARGE SCALE GENOMIC DNA]</scope>
    <source>
        <tissue evidence="8">Whole aphids</tissue>
    </source>
</reference>
<comment type="caution">
    <text evidence="8">The sequence shown here is derived from an EMBL/GenBank/DDBJ whole genome shotgun (WGS) entry which is preliminary data.</text>
</comment>
<keyword evidence="9" id="KW-1185">Reference proteome</keyword>